<dbReference type="STRING" id="303698.A0A1V6SSC2"/>
<organism evidence="2 3">
    <name type="scientific">Penicillium steckii</name>
    <dbReference type="NCBI Taxonomy" id="303698"/>
    <lineage>
        <taxon>Eukaryota</taxon>
        <taxon>Fungi</taxon>
        <taxon>Dikarya</taxon>
        <taxon>Ascomycota</taxon>
        <taxon>Pezizomycotina</taxon>
        <taxon>Eurotiomycetes</taxon>
        <taxon>Eurotiomycetidae</taxon>
        <taxon>Eurotiales</taxon>
        <taxon>Aspergillaceae</taxon>
        <taxon>Penicillium</taxon>
    </lineage>
</organism>
<feature type="domain" description="Tc1-like transposase DDE" evidence="1">
    <location>
        <begin position="143"/>
        <end position="247"/>
    </location>
</feature>
<dbReference type="SUPFAM" id="SSF46689">
    <property type="entry name" value="Homeodomain-like"/>
    <property type="match status" value="1"/>
</dbReference>
<evidence type="ECO:0000313" key="3">
    <source>
        <dbReference type="Proteomes" id="UP000191285"/>
    </source>
</evidence>
<proteinExistence type="predicted"/>
<dbReference type="InterPro" id="IPR038717">
    <property type="entry name" value="Tc1-like_DDE_dom"/>
</dbReference>
<dbReference type="EMBL" id="MLKD01000023">
    <property type="protein sequence ID" value="OQE16788.1"/>
    <property type="molecule type" value="Genomic_DNA"/>
</dbReference>
<dbReference type="OrthoDB" id="5379619at2759"/>
<accession>A0A1V6SSC2</accession>
<dbReference type="Pfam" id="PF13358">
    <property type="entry name" value="DDE_3"/>
    <property type="match status" value="1"/>
</dbReference>
<sequence length="293" mass="33665">MAPNLAKSTLVLIHDMIASNELTTSQMAKAAGCSKRAIIRIRSNLRLFGTVKAPPIKSGRPQSITPIMLEALCDHLLDKPDLYLHEMELFFFDEFEVSVRKSTISDALHRKRWSTQIYVMITVTSSQNSALTILFTWTNLVSKFHRHQRYQILPAYTQHGILLCRVFQGATDASFFEGFIEELLHHCGKYPAPKSVLVMDNVSFHHSEKLEQMCFDKGVKLVYFPPYSPDLNPIEEFFAELKAFIRRHWQSYAENPDQGFDYFLDWCVDKVGTKKQSARGHFKNAGIDIEDIQ</sequence>
<dbReference type="InterPro" id="IPR009057">
    <property type="entry name" value="Homeodomain-like_sf"/>
</dbReference>
<reference evidence="3" key="1">
    <citation type="journal article" date="2017" name="Nat. Microbiol.">
        <title>Global analysis of biosynthetic gene clusters reveals vast potential of secondary metabolite production in Penicillium species.</title>
        <authorList>
            <person name="Nielsen J.C."/>
            <person name="Grijseels S."/>
            <person name="Prigent S."/>
            <person name="Ji B."/>
            <person name="Dainat J."/>
            <person name="Nielsen K.F."/>
            <person name="Frisvad J.C."/>
            <person name="Workman M."/>
            <person name="Nielsen J."/>
        </authorList>
    </citation>
    <scope>NUCLEOTIDE SEQUENCE [LARGE SCALE GENOMIC DNA]</scope>
    <source>
        <strain evidence="3">IBT 24891</strain>
    </source>
</reference>
<dbReference type="InterPro" id="IPR012337">
    <property type="entry name" value="RNaseH-like_sf"/>
</dbReference>
<evidence type="ECO:0000313" key="2">
    <source>
        <dbReference type="EMBL" id="OQE16788.1"/>
    </source>
</evidence>
<dbReference type="Gene3D" id="3.30.420.10">
    <property type="entry name" value="Ribonuclease H-like superfamily/Ribonuclease H"/>
    <property type="match status" value="1"/>
</dbReference>
<dbReference type="PANTHER" id="PTHR46564">
    <property type="entry name" value="TRANSPOSASE"/>
    <property type="match status" value="1"/>
</dbReference>
<keyword evidence="3" id="KW-1185">Reference proteome</keyword>
<evidence type="ECO:0000259" key="1">
    <source>
        <dbReference type="Pfam" id="PF13358"/>
    </source>
</evidence>
<name>A0A1V6SSC2_9EURO</name>
<comment type="caution">
    <text evidence="2">The sequence shown here is derived from an EMBL/GenBank/DDBJ whole genome shotgun (WGS) entry which is preliminary data.</text>
</comment>
<dbReference type="SUPFAM" id="SSF53098">
    <property type="entry name" value="Ribonuclease H-like"/>
    <property type="match status" value="1"/>
</dbReference>
<dbReference type="InterPro" id="IPR036397">
    <property type="entry name" value="RNaseH_sf"/>
</dbReference>
<dbReference type="PANTHER" id="PTHR46564:SF1">
    <property type="entry name" value="TRANSPOSASE"/>
    <property type="match status" value="1"/>
</dbReference>
<dbReference type="GO" id="GO:0003676">
    <property type="term" value="F:nucleic acid binding"/>
    <property type="evidence" value="ECO:0007669"/>
    <property type="project" value="InterPro"/>
</dbReference>
<dbReference type="AlphaFoldDB" id="A0A1V6SSC2"/>
<dbReference type="Proteomes" id="UP000191285">
    <property type="component" value="Unassembled WGS sequence"/>
</dbReference>
<gene>
    <name evidence="2" type="ORF">PENSTE_c023G06239</name>
</gene>
<protein>
    <recommendedName>
        <fullName evidence="1">Tc1-like transposase DDE domain-containing protein</fullName>
    </recommendedName>
</protein>